<dbReference type="AlphaFoldDB" id="A0A8K0TUL6"/>
<comment type="caution">
    <text evidence="8">The sequence shown here is derived from an EMBL/GenBank/DDBJ whole genome shotgun (WGS) entry which is preliminary data.</text>
</comment>
<dbReference type="Proteomes" id="UP000813385">
    <property type="component" value="Unassembled WGS sequence"/>
</dbReference>
<dbReference type="InterPro" id="IPR049326">
    <property type="entry name" value="Rhodopsin_dom_fungi"/>
</dbReference>
<evidence type="ECO:0000259" key="7">
    <source>
        <dbReference type="Pfam" id="PF20684"/>
    </source>
</evidence>
<feature type="transmembrane region" description="Helical" evidence="6">
    <location>
        <begin position="12"/>
        <end position="32"/>
    </location>
</feature>
<evidence type="ECO:0000256" key="2">
    <source>
        <dbReference type="ARBA" id="ARBA00022692"/>
    </source>
</evidence>
<evidence type="ECO:0000256" key="3">
    <source>
        <dbReference type="ARBA" id="ARBA00022989"/>
    </source>
</evidence>
<dbReference type="EMBL" id="JAGPXD010000001">
    <property type="protein sequence ID" value="KAH7376431.1"/>
    <property type="molecule type" value="Genomic_DNA"/>
</dbReference>
<feature type="transmembrane region" description="Helical" evidence="6">
    <location>
        <begin position="180"/>
        <end position="201"/>
    </location>
</feature>
<organism evidence="8 9">
    <name type="scientific">Plectosphaerella cucumerina</name>
    <dbReference type="NCBI Taxonomy" id="40658"/>
    <lineage>
        <taxon>Eukaryota</taxon>
        <taxon>Fungi</taxon>
        <taxon>Dikarya</taxon>
        <taxon>Ascomycota</taxon>
        <taxon>Pezizomycotina</taxon>
        <taxon>Sordariomycetes</taxon>
        <taxon>Hypocreomycetidae</taxon>
        <taxon>Glomerellales</taxon>
        <taxon>Plectosphaerellaceae</taxon>
        <taxon>Plectosphaerella</taxon>
    </lineage>
</organism>
<feature type="transmembrane region" description="Helical" evidence="6">
    <location>
        <begin position="213"/>
        <end position="234"/>
    </location>
</feature>
<sequence length="357" mass="39067">MSTNSLSNTALQATGIVTAIATGLIFGSRLVMGMLERRAFSWEDGWLAAAFVVFMVITSLYLSAGPVIFRLEDLAAGRIDLYPEVMDDSLTIQKTFFVTTSGLWISLWLVKVSLLTVYKRLMTNVRLFTILWWATLVICIVTLAGAITSSMLSCSSMSAWFTAGACATPRDVKAAYVSLWYSYAVDVFTDLLVMLLPLGLIRNLQMNKARKMSIAGLFCLGWVCIAVSTIRVAYLGHNGGAGEYKQPSTSWLALWGIVESGIAVIIGCGPGFYRRAKAASKANTGYYNMRYANGQSGRSKADERPGDISLHTYPRSTIQINKNSSSSQEELVDLPGEDKIRVTQSVMVRSEAMGEAR</sequence>
<dbReference type="InterPro" id="IPR052337">
    <property type="entry name" value="SAT4-like"/>
</dbReference>
<reference evidence="8" key="1">
    <citation type="journal article" date="2021" name="Nat. Commun.">
        <title>Genetic determinants of endophytism in the Arabidopsis root mycobiome.</title>
        <authorList>
            <person name="Mesny F."/>
            <person name="Miyauchi S."/>
            <person name="Thiergart T."/>
            <person name="Pickel B."/>
            <person name="Atanasova L."/>
            <person name="Karlsson M."/>
            <person name="Huettel B."/>
            <person name="Barry K.W."/>
            <person name="Haridas S."/>
            <person name="Chen C."/>
            <person name="Bauer D."/>
            <person name="Andreopoulos W."/>
            <person name="Pangilinan J."/>
            <person name="LaButti K."/>
            <person name="Riley R."/>
            <person name="Lipzen A."/>
            <person name="Clum A."/>
            <person name="Drula E."/>
            <person name="Henrissat B."/>
            <person name="Kohler A."/>
            <person name="Grigoriev I.V."/>
            <person name="Martin F.M."/>
            <person name="Hacquard S."/>
        </authorList>
    </citation>
    <scope>NUCLEOTIDE SEQUENCE</scope>
    <source>
        <strain evidence="8">MPI-CAGE-AT-0016</strain>
    </source>
</reference>
<evidence type="ECO:0000256" key="1">
    <source>
        <dbReference type="ARBA" id="ARBA00004141"/>
    </source>
</evidence>
<dbReference type="GO" id="GO:0016020">
    <property type="term" value="C:membrane"/>
    <property type="evidence" value="ECO:0007669"/>
    <property type="project" value="UniProtKB-SubCell"/>
</dbReference>
<comment type="similarity">
    <text evidence="5">Belongs to the SAT4 family.</text>
</comment>
<keyword evidence="2 6" id="KW-0812">Transmembrane</keyword>
<dbReference type="OrthoDB" id="444631at2759"/>
<gene>
    <name evidence="8" type="ORF">B0T11DRAFT_346484</name>
</gene>
<feature type="transmembrane region" description="Helical" evidence="6">
    <location>
        <begin position="44"/>
        <end position="64"/>
    </location>
</feature>
<keyword evidence="9" id="KW-1185">Reference proteome</keyword>
<evidence type="ECO:0000256" key="5">
    <source>
        <dbReference type="ARBA" id="ARBA00038359"/>
    </source>
</evidence>
<dbReference type="PANTHER" id="PTHR33048:SF146">
    <property type="entry name" value="INTEGRAL MEMBRANE PROTEIN"/>
    <property type="match status" value="1"/>
</dbReference>
<feature type="domain" description="Rhodopsin" evidence="7">
    <location>
        <begin position="29"/>
        <end position="271"/>
    </location>
</feature>
<evidence type="ECO:0000256" key="4">
    <source>
        <dbReference type="ARBA" id="ARBA00023136"/>
    </source>
</evidence>
<feature type="transmembrane region" description="Helical" evidence="6">
    <location>
        <begin position="96"/>
        <end position="118"/>
    </location>
</feature>
<evidence type="ECO:0000313" key="9">
    <source>
        <dbReference type="Proteomes" id="UP000813385"/>
    </source>
</evidence>
<keyword evidence="3 6" id="KW-1133">Transmembrane helix</keyword>
<proteinExistence type="inferred from homology"/>
<evidence type="ECO:0000313" key="8">
    <source>
        <dbReference type="EMBL" id="KAH7376431.1"/>
    </source>
</evidence>
<dbReference type="PANTHER" id="PTHR33048">
    <property type="entry name" value="PTH11-LIKE INTEGRAL MEMBRANE PROTEIN (AFU_ORTHOLOGUE AFUA_5G11245)"/>
    <property type="match status" value="1"/>
</dbReference>
<feature type="transmembrane region" description="Helical" evidence="6">
    <location>
        <begin position="254"/>
        <end position="273"/>
    </location>
</feature>
<feature type="transmembrane region" description="Helical" evidence="6">
    <location>
        <begin position="130"/>
        <end position="152"/>
    </location>
</feature>
<dbReference type="Pfam" id="PF20684">
    <property type="entry name" value="Fung_rhodopsin"/>
    <property type="match status" value="1"/>
</dbReference>
<protein>
    <recommendedName>
        <fullName evidence="7">Rhodopsin domain-containing protein</fullName>
    </recommendedName>
</protein>
<accession>A0A8K0TUL6</accession>
<name>A0A8K0TUL6_9PEZI</name>
<comment type="subcellular location">
    <subcellularLocation>
        <location evidence="1">Membrane</location>
        <topology evidence="1">Multi-pass membrane protein</topology>
    </subcellularLocation>
</comment>
<evidence type="ECO:0000256" key="6">
    <source>
        <dbReference type="SAM" id="Phobius"/>
    </source>
</evidence>
<keyword evidence="4 6" id="KW-0472">Membrane</keyword>